<accession>V2Z4Y8</accession>
<dbReference type="RefSeq" id="WP_023355647.1">
    <property type="nucleotide sequence ID" value="NZ_KI535370.1"/>
</dbReference>
<dbReference type="EMBL" id="ACIL03000017">
    <property type="protein sequence ID" value="ESL01985.1"/>
    <property type="molecule type" value="Genomic_DNA"/>
</dbReference>
<dbReference type="Proteomes" id="UP000018227">
    <property type="component" value="Unassembled WGS sequence"/>
</dbReference>
<comment type="caution">
    <text evidence="2">The sequence shown here is derived from an EMBL/GenBank/DDBJ whole genome shotgun (WGS) entry which is preliminary data.</text>
</comment>
<evidence type="ECO:0000256" key="1">
    <source>
        <dbReference type="SAM" id="SignalP"/>
    </source>
</evidence>
<dbReference type="InterPro" id="IPR008964">
    <property type="entry name" value="Invasin/intimin_cell_adhesion"/>
</dbReference>
<dbReference type="STRING" id="592026.GCWU0000282_002803"/>
<dbReference type="AlphaFoldDB" id="V2Z4Y8"/>
<reference evidence="2 3" key="1">
    <citation type="submission" date="2013-06" db="EMBL/GenBank/DDBJ databases">
        <authorList>
            <person name="Weinstock G."/>
            <person name="Sodergren E."/>
            <person name="Clifton S."/>
            <person name="Fulton L."/>
            <person name="Fulton B."/>
            <person name="Courtney L."/>
            <person name="Fronick C."/>
            <person name="Harrison M."/>
            <person name="Strong C."/>
            <person name="Farmer C."/>
            <person name="Delahaunty K."/>
            <person name="Markovic C."/>
            <person name="Hall O."/>
            <person name="Minx P."/>
            <person name="Tomlinson C."/>
            <person name="Mitreva M."/>
            <person name="Nelson J."/>
            <person name="Hou S."/>
            <person name="Wollam A."/>
            <person name="Pepin K.H."/>
            <person name="Johnson M."/>
            <person name="Bhonagiri V."/>
            <person name="Nash W.E."/>
            <person name="Warren W."/>
            <person name="Chinwalla A."/>
            <person name="Mardis E.R."/>
            <person name="Wilson R.K."/>
        </authorList>
    </citation>
    <scope>NUCLEOTIDE SEQUENCE [LARGE SCALE GENOMIC DNA]</scope>
    <source>
        <strain evidence="2 3">ATCC 51271</strain>
    </source>
</reference>
<feature type="signal peptide" evidence="1">
    <location>
        <begin position="1"/>
        <end position="26"/>
    </location>
</feature>
<dbReference type="Gene3D" id="2.60.40.1080">
    <property type="match status" value="1"/>
</dbReference>
<evidence type="ECO:0000313" key="2">
    <source>
        <dbReference type="EMBL" id="ESL01985.1"/>
    </source>
</evidence>
<evidence type="ECO:0008006" key="4">
    <source>
        <dbReference type="Google" id="ProtNLM"/>
    </source>
</evidence>
<dbReference type="OrthoDB" id="1706086at2"/>
<gene>
    <name evidence="2" type="ORF">GCWU0000282_002803</name>
</gene>
<protein>
    <recommendedName>
        <fullName evidence="4">Bacterial group 2 Ig-like protein</fullName>
    </recommendedName>
</protein>
<dbReference type="HOGENOM" id="CLU_302424_0_0_9"/>
<organism evidence="2 3">
    <name type="scientific">Catonella morbi ATCC 51271</name>
    <dbReference type="NCBI Taxonomy" id="592026"/>
    <lineage>
        <taxon>Bacteria</taxon>
        <taxon>Bacillati</taxon>
        <taxon>Bacillota</taxon>
        <taxon>Clostridia</taxon>
        <taxon>Lachnospirales</taxon>
        <taxon>Lachnospiraceae</taxon>
        <taxon>Catonella</taxon>
    </lineage>
</organism>
<dbReference type="SUPFAM" id="SSF49373">
    <property type="entry name" value="Invasin/intimin cell-adhesion fragments"/>
    <property type="match status" value="1"/>
</dbReference>
<feature type="chain" id="PRO_5039463453" description="Bacterial group 2 Ig-like protein" evidence="1">
    <location>
        <begin position="27"/>
        <end position="986"/>
    </location>
</feature>
<name>V2Z4Y8_9FIRM</name>
<keyword evidence="1" id="KW-0732">Signal</keyword>
<proteinExistence type="predicted"/>
<evidence type="ECO:0000313" key="3">
    <source>
        <dbReference type="Proteomes" id="UP000018227"/>
    </source>
</evidence>
<sequence length="986" mass="102978">MRKKSMNKAVKSLSLALALSMGITLVPGFGVQEAEAAAKNGVVLHGKKTVLSSKKGASAYIGGKKVDLDLRVNGKNISKSVKWTSSKRSVVSVNKKTGKLTAKKNGKAIITAVYGKKKYKALVKVFTRAESMTVVDGGAAVTEINLTEGDSKTLAANYKISDKIAKAGGVSSTYNTYVTAENSEVVSLSKGKASAKDFTVTANKAGESYIDVVGSQSSAAKANADKKKVTARIKVVVAGKFAGKQTGARKITVTGKNLSANKADYKINNGTRTIANVTVNSSATEAVLEMEAVITDGDYTVEFGGQTSTFRGETAKLTKIDVPSKYLVLKGDNSSAGGTIEYKITNQFGEDVTKTVSGLNVNVSVGRGTANPSTGLIDVTGMAANLPINTPVTLNINKADGTNVLTETFNLTIAAKSKASTVSVKGVYSLNTKKPYTLAVNNSENTAARLLVEVKDQYGRRMKSTEGVNILAAGGLTGLGIDGAVVHNNMVEVDGVDYIAIPFTGVGTVKAGSVEVTFIALFGQNGHNTTKTTINIAGTKQVSKFTATAPAEVYAGESTYFNYSATNSAGVAITDYATLSNANYGVKLPAAFSWENGTNGVAKLKYDATKDTNVNGVTWNAALTQVQSNGIFTVAANMQPSMVQFTVHAPAIPTNIRSFTVDGVLPDRNTENVLSKVKVVDNKGRELTNLSGMSNYYLGVKKNGAGTRFSVVGGVAGSADSNVKLVKLSDLRSASLKFHASNAPITAYETEKFTFAIYKDATGTNPVAGSEINVNLTAADIKNLTSFSLSLPSAVYSADSNVGYDAVDAVVVGRAPDGSLVQLGSTDFTLRDIENIIDGNKLKPSKAKEKAKRGDFTDTVTAVINDGKGTEAVKTVNISAKAPTITKVGAKSSELALANFTFAGIKEALVITDNYTSEANGVNPSTAITKNMLQGVKLISSSSGNVKAEWNNTNKVTFSGAAAGDTVTLQVTFTGGVTGTFNFKLK</sequence>
<keyword evidence="3" id="KW-1185">Reference proteome</keyword>